<dbReference type="eggNOG" id="COG0154">
    <property type="taxonomic scope" value="Bacteria"/>
</dbReference>
<dbReference type="InterPro" id="IPR036928">
    <property type="entry name" value="AS_sf"/>
</dbReference>
<gene>
    <name evidence="2" type="ORF">GEMMAAP_17140</name>
</gene>
<evidence type="ECO:0000259" key="1">
    <source>
        <dbReference type="Pfam" id="PF01425"/>
    </source>
</evidence>
<dbReference type="InterPro" id="IPR023631">
    <property type="entry name" value="Amidase_dom"/>
</dbReference>
<reference evidence="2 3" key="2">
    <citation type="journal article" date="2016" name="Environ. Microbiol. Rep.">
        <title>Metagenomic evidence for the presence of phototrophic Gemmatimonadetes bacteria in diverse environments.</title>
        <authorList>
            <person name="Zeng Y."/>
            <person name="Baumbach J."/>
            <person name="Barbosa E.G."/>
            <person name="Azevedo V."/>
            <person name="Zhang C."/>
            <person name="Koblizek M."/>
        </authorList>
    </citation>
    <scope>NUCLEOTIDE SEQUENCE [LARGE SCALE GENOMIC DNA]</scope>
    <source>
        <strain evidence="2 3">AP64</strain>
    </source>
</reference>
<dbReference type="EMBL" id="CP011454">
    <property type="protein sequence ID" value="AMW06970.1"/>
    <property type="molecule type" value="Genomic_DNA"/>
</dbReference>
<protein>
    <recommendedName>
        <fullName evidence="1">Amidase domain-containing protein</fullName>
    </recommendedName>
</protein>
<name>A0A143BQW3_9BACT</name>
<dbReference type="STRING" id="1379270.GEMMAAP_17140"/>
<dbReference type="Pfam" id="PF01425">
    <property type="entry name" value="Amidase"/>
    <property type="match status" value="1"/>
</dbReference>
<dbReference type="PANTHER" id="PTHR42678">
    <property type="entry name" value="AMIDASE"/>
    <property type="match status" value="1"/>
</dbReference>
<proteinExistence type="predicted"/>
<dbReference type="PANTHER" id="PTHR42678:SF34">
    <property type="entry name" value="OS04G0183300 PROTEIN"/>
    <property type="match status" value="1"/>
</dbReference>
<organism evidence="2 3">
    <name type="scientific">Gemmatimonas phototrophica</name>
    <dbReference type="NCBI Taxonomy" id="1379270"/>
    <lineage>
        <taxon>Bacteria</taxon>
        <taxon>Pseudomonadati</taxon>
        <taxon>Gemmatimonadota</taxon>
        <taxon>Gemmatimonadia</taxon>
        <taxon>Gemmatimonadales</taxon>
        <taxon>Gemmatimonadaceae</taxon>
        <taxon>Gemmatimonas</taxon>
    </lineage>
</organism>
<dbReference type="InterPro" id="IPR020556">
    <property type="entry name" value="Amidase_CS"/>
</dbReference>
<dbReference type="AlphaFoldDB" id="A0A143BQW3"/>
<sequence length="524" mass="55785">MQLWPGVVDGQTVSEPQPLDAASIAQVNAAMDAGQLTSEQLVQRYLARIAAYDRKGPAIHAVISLNANALSEARALDAERKSKGRRSPLHGIPLVLKDNFDTRDLPTTAGSVLLEGHQPSRDAAVVQQLRNAGAIILAKVNLSEFASGGTFSSLGGQTLNPHALAYSPGGSSGGTGAAVAAAFAQFGLGTDTGGSIRGPATVNGIVALKPTLGLISRTGIVPLALSFDTGGPMTRSVSDLALVLGIMTAADPTDSSTLVSSRRVLTDYTPHLKADALRGARIGVLRDFVGYDTDVDWVVEASLDVMRRQGATVVDVRLPAWVLTAKDAWYTAVRFPEFPVQLAEYLRTTGDTFPKSLDELVTRAREHTSLGTNGTGPNPSRWSRFLAEQRSGSLSDVRYRSVKEHALPLLRQLLTGLMDEQQLDAFVYPTQPVKPERLDAASTGAAPDPMNLANLSGFPDLIVPAGFSGNHLPIGLSFMGRAWSEPRLIELAFAFEQATQARRLPVHTPLLGHMSGTRRVPNTP</sequence>
<reference evidence="2 3" key="1">
    <citation type="journal article" date="2014" name="Proc. Natl. Acad. Sci. U.S.A.">
        <title>Functional type 2 photosynthetic reaction centers found in the rare bacterial phylum Gemmatimonadetes.</title>
        <authorList>
            <person name="Zeng Y."/>
            <person name="Feng F."/>
            <person name="Medova H."/>
            <person name="Dean J."/>
            <person name="Koblizek M."/>
        </authorList>
    </citation>
    <scope>NUCLEOTIDE SEQUENCE [LARGE SCALE GENOMIC DNA]</scope>
    <source>
        <strain evidence="2 3">AP64</strain>
    </source>
</reference>
<dbReference type="SUPFAM" id="SSF75304">
    <property type="entry name" value="Amidase signature (AS) enzymes"/>
    <property type="match status" value="1"/>
</dbReference>
<evidence type="ECO:0000313" key="2">
    <source>
        <dbReference type="EMBL" id="AMW06970.1"/>
    </source>
</evidence>
<dbReference type="Proteomes" id="UP000076404">
    <property type="component" value="Chromosome"/>
</dbReference>
<evidence type="ECO:0000313" key="3">
    <source>
        <dbReference type="Proteomes" id="UP000076404"/>
    </source>
</evidence>
<dbReference type="KEGG" id="gph:GEMMAAP_17140"/>
<dbReference type="PROSITE" id="PS00571">
    <property type="entry name" value="AMIDASES"/>
    <property type="match status" value="1"/>
</dbReference>
<accession>A0A143BQW3</accession>
<keyword evidence="3" id="KW-1185">Reference proteome</keyword>
<dbReference type="Gene3D" id="3.90.1300.10">
    <property type="entry name" value="Amidase signature (AS) domain"/>
    <property type="match status" value="1"/>
</dbReference>
<feature type="domain" description="Amidase" evidence="1">
    <location>
        <begin position="41"/>
        <end position="488"/>
    </location>
</feature>